<keyword evidence="2" id="KW-1185">Reference proteome</keyword>
<evidence type="ECO:0000313" key="1">
    <source>
        <dbReference type="EMBL" id="ALI99625.1"/>
    </source>
</evidence>
<dbReference type="PATRIC" id="fig|512763.3.peg.2719"/>
<dbReference type="STRING" id="512763.DC20_12395"/>
<sequence>MLYIVALFCCALNAAARQKYKNREKPAPPDQTYRSELKSNSFDNEHYVQALPDSALLLVSMKRNAWFGKNDFVLTKYDRQLKRVWETKYEHLPNTGLLFISAERGRIYLLFSTLTSQKLLLYQVNAKTGMATASEHTLPSSNLLFKEMTALDGQVFLSAVDRFTLNMLHLNPLQEEVKLLPAVLGMEKDLGEFRVDTLSRAVEFVVAETNGQRSRVQVKRMNTKGDVTGTYFIQPDLNTRTNNTLQPARLTPGDTLNKFLVGTYGYRTDKYANGLFISTLAGQIAYYDLYKLSHFFEYLSPRGKRRMKAKLARKEEKERALILEQQVLLHPIMPHPQGFALVGEVYYPHYTTLTKDEFRKENGRLPHYNDKRIRFDGYQFTHAIACVFDHEGNLLWDNTYKLRNQTYPALDPTLKAGVSSAGNITLVYQEKDYVWHKTLKPNASFTNKERVLVRLQDKTEKRITSTNEQIIHWYGSNFVAFGFQRIKPAHGEARTVFYLQNMAF</sequence>
<reference evidence="1 2" key="1">
    <citation type="submission" date="2015-08" db="EMBL/GenBank/DDBJ databases">
        <title>Complete genome sequence of Rufibacter tibetensis strain 1351t, a radiation-resistant bacterium from tibet plateau.</title>
        <authorList>
            <person name="Dai J."/>
        </authorList>
    </citation>
    <scope>NUCLEOTIDE SEQUENCE [LARGE SCALE GENOMIC DNA]</scope>
    <source>
        <strain evidence="1 2">1351</strain>
    </source>
</reference>
<dbReference type="Proteomes" id="UP000061382">
    <property type="component" value="Chromosome"/>
</dbReference>
<dbReference type="AlphaFoldDB" id="A0A0P0CJK8"/>
<organism evidence="1 2">
    <name type="scientific">Rufibacter tibetensis</name>
    <dbReference type="NCBI Taxonomy" id="512763"/>
    <lineage>
        <taxon>Bacteria</taxon>
        <taxon>Pseudomonadati</taxon>
        <taxon>Bacteroidota</taxon>
        <taxon>Cytophagia</taxon>
        <taxon>Cytophagales</taxon>
        <taxon>Hymenobacteraceae</taxon>
        <taxon>Rufibacter</taxon>
    </lineage>
</organism>
<protein>
    <submittedName>
        <fullName evidence="1">Uncharacterized protein</fullName>
    </submittedName>
</protein>
<accession>A0A0P0CJK8</accession>
<gene>
    <name evidence="1" type="ORF">DC20_12395</name>
</gene>
<dbReference type="EMBL" id="CP012643">
    <property type="protein sequence ID" value="ALI99625.1"/>
    <property type="molecule type" value="Genomic_DNA"/>
</dbReference>
<proteinExistence type="predicted"/>
<dbReference type="KEGG" id="rti:DC20_12395"/>
<evidence type="ECO:0000313" key="2">
    <source>
        <dbReference type="Proteomes" id="UP000061382"/>
    </source>
</evidence>
<name>A0A0P0CJK8_9BACT</name>